<dbReference type="VEuPathDB" id="PiroplasmaDB:BBOV_I002460"/>
<feature type="region of interest" description="Disordered" evidence="1">
    <location>
        <begin position="221"/>
        <end position="325"/>
    </location>
</feature>
<sequence>MVWPVGHICVSVASVALLATCGYIYHRNVLVKEPTNPDIAADLQSIAADCGGQIFKESVEGTLPEILPDELDAAEGMIEQASSVGSFELVNLDDLPLEERVNDEADWHMLPELLTMPKAADLQGWSRLPGYAEGYISRKGSSDSGSSIVVISEGDPREYMPLGGVTAGHMDPIPEVPPPKQLSPLHLDEPGAIDMKQDSTDSVLGTGANEQLTDSVVWDHFSPCNMDSQETRKNESVDSSTVNSDLPALPEGTSDAPNMLRGGTQERSENPNIETQAPLHTDAKDDTTCMVAGTDVQPSVDPHVTDVSQEPLRDTSTSNTNDGLPSYEEALNMVRVQPISRGFRLTAERKLHEYVLRLSELRYIVESIVKMHSDHPMVKKGALSRVLHHSMSALKSLEAELLQALSILGEN</sequence>
<dbReference type="Proteomes" id="UP000002173">
    <property type="component" value="Unassembled WGS sequence"/>
</dbReference>
<reference evidence="2 3" key="1">
    <citation type="journal article" date="2007" name="PLoS Pathog.">
        <title>Genome sequence of Babesia bovis and comparative analysis of apicomplexan hemoprotozoa.</title>
        <authorList>
            <person name="Brayton K.A."/>
            <person name="Lau A.O.T."/>
            <person name="Herndon D.R."/>
            <person name="Hannick L."/>
            <person name="Kappmeyer L.S."/>
            <person name="Berens S.J."/>
            <person name="Bidwell S.L."/>
            <person name="Brown W.C."/>
            <person name="Crabtree J."/>
            <person name="Fadrosh D."/>
            <person name="Feldblum T."/>
            <person name="Forberger H.A."/>
            <person name="Haas B.J."/>
            <person name="Howell J.M."/>
            <person name="Khouri H."/>
            <person name="Koo H."/>
            <person name="Mann D.J."/>
            <person name="Norimine J."/>
            <person name="Paulsen I.T."/>
            <person name="Radune D."/>
            <person name="Ren Q."/>
            <person name="Smith R.K. Jr."/>
            <person name="Suarez C.E."/>
            <person name="White O."/>
            <person name="Wortman J.R."/>
            <person name="Knowles D.P. Jr."/>
            <person name="McElwain T.F."/>
            <person name="Nene V.M."/>
        </authorList>
    </citation>
    <scope>NUCLEOTIDE SEQUENCE [LARGE SCALE GENOMIC DNA]</scope>
    <source>
        <strain evidence="2">T2Bo</strain>
    </source>
</reference>
<feature type="compositionally biased region" description="Polar residues" evidence="1">
    <location>
        <begin position="314"/>
        <end position="323"/>
    </location>
</feature>
<dbReference type="GeneID" id="5477112"/>
<reference evidence="3" key="2">
    <citation type="journal article" date="2020" name="Data Brief">
        <title>Transcriptome dataset of Babesia bovis life stages within vertebrate and invertebrate hosts.</title>
        <authorList>
            <person name="Ueti M.W."/>
            <person name="Johnson W.C."/>
            <person name="Kappmeyer L.S."/>
            <person name="Herndon D.R."/>
            <person name="Mousel M.R."/>
            <person name="Reif K.E."/>
            <person name="Taus N.S."/>
            <person name="Ifeonu O.O."/>
            <person name="Silva J.C."/>
            <person name="Suarez C.E."/>
            <person name="Brayton K.A."/>
        </authorList>
    </citation>
    <scope>NUCLEOTIDE SEQUENCE [LARGE SCALE GENOMIC DNA]</scope>
</reference>
<dbReference type="KEGG" id="bbo:BBOV_I002460"/>
<gene>
    <name evidence="2" type="ORF">BBOV_I002460</name>
</gene>
<evidence type="ECO:0000313" key="2">
    <source>
        <dbReference type="EMBL" id="EDO05328.1"/>
    </source>
</evidence>
<dbReference type="AlphaFoldDB" id="A7AWA0"/>
<dbReference type="EMBL" id="AAXT01000005">
    <property type="protein sequence ID" value="EDO05328.1"/>
    <property type="molecule type" value="Genomic_DNA"/>
</dbReference>
<reference evidence="3" key="3">
    <citation type="journal article" date="2021" name="Int. J. Parasitol.">
        <title>Comparative analysis of gene expression between Babesia bovis blood stages and kinetes allowed by improved genome annotation.</title>
        <authorList>
            <person name="Ueti M.W."/>
            <person name="Johnson W.C."/>
            <person name="Kappmeyer L.S."/>
            <person name="Herndon D.R."/>
            <person name="Mousel M.R."/>
            <person name="Reif K.E."/>
            <person name="Taus N.S."/>
            <person name="Ifeonu O.O."/>
            <person name="Silva J.C."/>
            <person name="Suarez C.E."/>
            <person name="Brayton K.A."/>
        </authorList>
    </citation>
    <scope>NUCLEOTIDE SEQUENCE [LARGE SCALE GENOMIC DNA]</scope>
</reference>
<keyword evidence="3" id="KW-1185">Reference proteome</keyword>
<protein>
    <submittedName>
        <fullName evidence="2">Uncharacterized protein</fullName>
    </submittedName>
</protein>
<accession>A7AWA0</accession>
<dbReference type="InParanoid" id="A7AWA0"/>
<proteinExistence type="predicted"/>
<comment type="caution">
    <text evidence="2">The sequence shown here is derived from an EMBL/GenBank/DDBJ whole genome shotgun (WGS) entry which is preliminary data.</text>
</comment>
<name>A7AWA0_BABBO</name>
<evidence type="ECO:0000256" key="1">
    <source>
        <dbReference type="SAM" id="MobiDB-lite"/>
    </source>
</evidence>
<organism evidence="2 3">
    <name type="scientific">Babesia bovis</name>
    <dbReference type="NCBI Taxonomy" id="5865"/>
    <lineage>
        <taxon>Eukaryota</taxon>
        <taxon>Sar</taxon>
        <taxon>Alveolata</taxon>
        <taxon>Apicomplexa</taxon>
        <taxon>Aconoidasida</taxon>
        <taxon>Piroplasmida</taxon>
        <taxon>Babesiidae</taxon>
        <taxon>Babesia</taxon>
    </lineage>
</organism>
<evidence type="ECO:0000313" key="3">
    <source>
        <dbReference type="Proteomes" id="UP000002173"/>
    </source>
</evidence>
<dbReference type="RefSeq" id="XP_001608896.1">
    <property type="nucleotide sequence ID" value="XM_001608846.1"/>
</dbReference>